<name>A0A7J6BBA4_AMEME</name>
<accession>A0A7J6BBA4</accession>
<sequence>MWYTQPHYPKMNHRQFQLLTTRFRNARGYGVWLMSIYSEQSRGLKNQADVRRADTPIYHPGQKVQLSTQDIHL</sequence>
<evidence type="ECO:0000313" key="1">
    <source>
        <dbReference type="EMBL" id="KAF4092330.1"/>
    </source>
</evidence>
<reference evidence="1 2" key="1">
    <citation type="submission" date="2020-02" db="EMBL/GenBank/DDBJ databases">
        <title>A chromosome-scale genome assembly of the black bullhead catfish (Ameiurus melas).</title>
        <authorList>
            <person name="Wen M."/>
            <person name="Zham M."/>
            <person name="Cabau C."/>
            <person name="Klopp C."/>
            <person name="Donnadieu C."/>
            <person name="Roques C."/>
            <person name="Bouchez O."/>
            <person name="Lampietro C."/>
            <person name="Jouanno E."/>
            <person name="Herpin A."/>
            <person name="Louis A."/>
            <person name="Berthelot C."/>
            <person name="Parey E."/>
            <person name="Roest-Crollius H."/>
            <person name="Braasch I."/>
            <person name="Postlethwait J."/>
            <person name="Robinson-Rechavi M."/>
            <person name="Echchiki A."/>
            <person name="Begum T."/>
            <person name="Montfort J."/>
            <person name="Schartl M."/>
            <person name="Bobe J."/>
            <person name="Guiguen Y."/>
        </authorList>
    </citation>
    <scope>NUCLEOTIDE SEQUENCE [LARGE SCALE GENOMIC DNA]</scope>
    <source>
        <strain evidence="1">M_S1</strain>
        <tissue evidence="1">Blood</tissue>
    </source>
</reference>
<organism evidence="1 2">
    <name type="scientific">Ameiurus melas</name>
    <name type="common">Black bullhead</name>
    <name type="synonym">Silurus melas</name>
    <dbReference type="NCBI Taxonomy" id="219545"/>
    <lineage>
        <taxon>Eukaryota</taxon>
        <taxon>Metazoa</taxon>
        <taxon>Chordata</taxon>
        <taxon>Craniata</taxon>
        <taxon>Vertebrata</taxon>
        <taxon>Euteleostomi</taxon>
        <taxon>Actinopterygii</taxon>
        <taxon>Neopterygii</taxon>
        <taxon>Teleostei</taxon>
        <taxon>Ostariophysi</taxon>
        <taxon>Siluriformes</taxon>
        <taxon>Ictaluridae</taxon>
        <taxon>Ameiurus</taxon>
    </lineage>
</organism>
<comment type="caution">
    <text evidence="1">The sequence shown here is derived from an EMBL/GenBank/DDBJ whole genome shotgun (WGS) entry which is preliminary data.</text>
</comment>
<dbReference type="AlphaFoldDB" id="A0A7J6BBA4"/>
<gene>
    <name evidence="1" type="ORF">AMELA_G00019590</name>
</gene>
<evidence type="ECO:0000313" key="2">
    <source>
        <dbReference type="Proteomes" id="UP000593565"/>
    </source>
</evidence>
<dbReference type="EMBL" id="JAAGNN010000002">
    <property type="protein sequence ID" value="KAF4092330.1"/>
    <property type="molecule type" value="Genomic_DNA"/>
</dbReference>
<keyword evidence="2" id="KW-1185">Reference proteome</keyword>
<dbReference type="Proteomes" id="UP000593565">
    <property type="component" value="Unassembled WGS sequence"/>
</dbReference>
<protein>
    <submittedName>
        <fullName evidence="1">Uncharacterized protein</fullName>
    </submittedName>
</protein>
<proteinExistence type="predicted"/>